<evidence type="ECO:0000313" key="3">
    <source>
        <dbReference type="Proteomes" id="UP000474296"/>
    </source>
</evidence>
<evidence type="ECO:0000256" key="1">
    <source>
        <dbReference type="SAM" id="Phobius"/>
    </source>
</evidence>
<comment type="caution">
    <text evidence="2">The sequence shown here is derived from an EMBL/GenBank/DDBJ whole genome shotgun (WGS) entry which is preliminary data.</text>
</comment>
<dbReference type="RefSeq" id="WP_164029592.1">
    <property type="nucleotide sequence ID" value="NZ_JAABOQ010000002.1"/>
</dbReference>
<organism evidence="2 3">
    <name type="scientific">Spongiivirga citrea</name>
    <dbReference type="NCBI Taxonomy" id="1481457"/>
    <lineage>
        <taxon>Bacteria</taxon>
        <taxon>Pseudomonadati</taxon>
        <taxon>Bacteroidota</taxon>
        <taxon>Flavobacteriia</taxon>
        <taxon>Flavobacteriales</taxon>
        <taxon>Flavobacteriaceae</taxon>
        <taxon>Spongiivirga</taxon>
    </lineage>
</organism>
<dbReference type="EMBL" id="JAABOQ010000002">
    <property type="protein sequence ID" value="NER16316.1"/>
    <property type="molecule type" value="Genomic_DNA"/>
</dbReference>
<keyword evidence="1" id="KW-0812">Transmembrane</keyword>
<dbReference type="Proteomes" id="UP000474296">
    <property type="component" value="Unassembled WGS sequence"/>
</dbReference>
<keyword evidence="1" id="KW-0472">Membrane</keyword>
<proteinExistence type="predicted"/>
<accession>A0A6M0CES2</accession>
<keyword evidence="3" id="KW-1185">Reference proteome</keyword>
<protein>
    <submittedName>
        <fullName evidence="2">Uncharacterized protein</fullName>
    </submittedName>
</protein>
<name>A0A6M0CES2_9FLAO</name>
<keyword evidence="1" id="KW-1133">Transmembrane helix</keyword>
<gene>
    <name evidence="2" type="ORF">GWK10_03800</name>
</gene>
<sequence>MSVKTKALIFNFICFAILFLAFRFGISALGLQLPYIPLVVISVVLASLIAPKFGVRTKDGKEVLIMKTFLRKDIKEF</sequence>
<evidence type="ECO:0000313" key="2">
    <source>
        <dbReference type="EMBL" id="NER16316.1"/>
    </source>
</evidence>
<feature type="transmembrane region" description="Helical" evidence="1">
    <location>
        <begin position="32"/>
        <end position="51"/>
    </location>
</feature>
<dbReference type="AlphaFoldDB" id="A0A6M0CES2"/>
<feature type="transmembrane region" description="Helical" evidence="1">
    <location>
        <begin position="7"/>
        <end position="26"/>
    </location>
</feature>
<reference evidence="2 3" key="1">
    <citation type="submission" date="2020-01" db="EMBL/GenBank/DDBJ databases">
        <title>Spongiivirga citrea KCTC 32990T.</title>
        <authorList>
            <person name="Wang G."/>
        </authorList>
    </citation>
    <scope>NUCLEOTIDE SEQUENCE [LARGE SCALE GENOMIC DNA]</scope>
    <source>
        <strain evidence="2 3">KCTC 32990</strain>
    </source>
</reference>